<dbReference type="CDD" id="cd01918">
    <property type="entry name" value="HprK_C"/>
    <property type="match status" value="1"/>
</dbReference>
<dbReference type="InterPro" id="IPR011104">
    <property type="entry name" value="Hpr_kin/Pase_C"/>
</dbReference>
<dbReference type="GO" id="GO:0005524">
    <property type="term" value="F:ATP binding"/>
    <property type="evidence" value="ECO:0007669"/>
    <property type="project" value="InterPro"/>
</dbReference>
<dbReference type="GO" id="GO:0000155">
    <property type="term" value="F:phosphorelay sensor kinase activity"/>
    <property type="evidence" value="ECO:0007669"/>
    <property type="project" value="InterPro"/>
</dbReference>
<sequence length="144" mass="15368">MMTELSSESVHGSCVAINGEAVLIEGPSGSGKSDLALRLIDRGAILVSDDYTFVQRHKGALQASAPATIKGQMEVRGLGIVPFNSIDSAPLALIVSISNQPDRLPLEVRHRRLCGMEVPLIQLPALEPSAPIKVELALKHRSEP</sequence>
<keyword evidence="2" id="KW-0808">Transferase</keyword>
<accession>A0A840YYX2</accession>
<dbReference type="Proteomes" id="UP000554342">
    <property type="component" value="Unassembled WGS sequence"/>
</dbReference>
<dbReference type="GO" id="GO:0006109">
    <property type="term" value="P:regulation of carbohydrate metabolic process"/>
    <property type="evidence" value="ECO:0007669"/>
    <property type="project" value="InterPro"/>
</dbReference>
<dbReference type="InterPro" id="IPR027417">
    <property type="entry name" value="P-loop_NTPase"/>
</dbReference>
<evidence type="ECO:0000313" key="2">
    <source>
        <dbReference type="EMBL" id="MBB5718888.1"/>
    </source>
</evidence>
<dbReference type="AlphaFoldDB" id="A0A840YYX2"/>
<feature type="domain" description="HPr kinase/phosphorylase C-terminal" evidence="1">
    <location>
        <begin position="7"/>
        <end position="125"/>
    </location>
</feature>
<reference evidence="2 3" key="1">
    <citation type="submission" date="2020-08" db="EMBL/GenBank/DDBJ databases">
        <title>Genomic Encyclopedia of Type Strains, Phase IV (KMG-IV): sequencing the most valuable type-strain genomes for metagenomic binning, comparative biology and taxonomic classification.</title>
        <authorList>
            <person name="Goeker M."/>
        </authorList>
    </citation>
    <scope>NUCLEOTIDE SEQUENCE [LARGE SCALE GENOMIC DNA]</scope>
    <source>
        <strain evidence="2 3">DSM 27203</strain>
    </source>
</reference>
<proteinExistence type="predicted"/>
<gene>
    <name evidence="2" type="ORF">FHR23_001811</name>
</gene>
<dbReference type="Gene3D" id="3.40.50.300">
    <property type="entry name" value="P-loop containing nucleotide triphosphate hydrolases"/>
    <property type="match status" value="1"/>
</dbReference>
<dbReference type="SUPFAM" id="SSF53795">
    <property type="entry name" value="PEP carboxykinase-like"/>
    <property type="match status" value="1"/>
</dbReference>
<evidence type="ECO:0000313" key="3">
    <source>
        <dbReference type="Proteomes" id="UP000554342"/>
    </source>
</evidence>
<name>A0A840YYX2_9SPHN</name>
<comment type="caution">
    <text evidence="2">The sequence shown here is derived from an EMBL/GenBank/DDBJ whole genome shotgun (WGS) entry which is preliminary data.</text>
</comment>
<dbReference type="RefSeq" id="WP_184003015.1">
    <property type="nucleotide sequence ID" value="NZ_BAABIF010000013.1"/>
</dbReference>
<keyword evidence="2" id="KW-0418">Kinase</keyword>
<dbReference type="Pfam" id="PF07475">
    <property type="entry name" value="Hpr_kinase_C"/>
    <property type="match status" value="1"/>
</dbReference>
<dbReference type="PANTHER" id="PTHR30305">
    <property type="entry name" value="PROTEIN YJDM-RELATED"/>
    <property type="match status" value="1"/>
</dbReference>
<dbReference type="EMBL" id="JACIJI010000002">
    <property type="protein sequence ID" value="MBB5718888.1"/>
    <property type="molecule type" value="Genomic_DNA"/>
</dbReference>
<evidence type="ECO:0000259" key="1">
    <source>
        <dbReference type="Pfam" id="PF07475"/>
    </source>
</evidence>
<dbReference type="PANTHER" id="PTHR30305:SF1">
    <property type="entry name" value="HPR KINASE_PHOSPHORYLASE"/>
    <property type="match status" value="1"/>
</dbReference>
<keyword evidence="3" id="KW-1185">Reference proteome</keyword>
<organism evidence="2 3">
    <name type="scientific">Stakelama sediminis</name>
    <dbReference type="NCBI Taxonomy" id="463200"/>
    <lineage>
        <taxon>Bacteria</taxon>
        <taxon>Pseudomonadati</taxon>
        <taxon>Pseudomonadota</taxon>
        <taxon>Alphaproteobacteria</taxon>
        <taxon>Sphingomonadales</taxon>
        <taxon>Sphingomonadaceae</taxon>
        <taxon>Stakelama</taxon>
    </lineage>
</organism>
<protein>
    <submittedName>
        <fullName evidence="2">Serine kinase of HPr protein (Carbohydrate metabolism regulator)</fullName>
    </submittedName>
</protein>